<keyword evidence="2" id="KW-1185">Reference proteome</keyword>
<gene>
    <name evidence="1" type="ORF">DB32_001421</name>
</gene>
<evidence type="ECO:0000313" key="1">
    <source>
        <dbReference type="EMBL" id="AKF04272.1"/>
    </source>
</evidence>
<dbReference type="KEGG" id="samy:DB32_001421"/>
<dbReference type="EMBL" id="CP011125">
    <property type="protein sequence ID" value="AKF04272.1"/>
    <property type="molecule type" value="Genomic_DNA"/>
</dbReference>
<accession>A0A0F6YG10</accession>
<name>A0A0F6YG10_9BACT</name>
<organism evidence="1 2">
    <name type="scientific">Sandaracinus amylolyticus</name>
    <dbReference type="NCBI Taxonomy" id="927083"/>
    <lineage>
        <taxon>Bacteria</taxon>
        <taxon>Pseudomonadati</taxon>
        <taxon>Myxococcota</taxon>
        <taxon>Polyangia</taxon>
        <taxon>Polyangiales</taxon>
        <taxon>Sandaracinaceae</taxon>
        <taxon>Sandaracinus</taxon>
    </lineage>
</organism>
<dbReference type="Proteomes" id="UP000034883">
    <property type="component" value="Chromosome"/>
</dbReference>
<evidence type="ECO:0000313" key="2">
    <source>
        <dbReference type="Proteomes" id="UP000034883"/>
    </source>
</evidence>
<dbReference type="AlphaFoldDB" id="A0A0F6YG10"/>
<reference evidence="1 2" key="1">
    <citation type="submission" date="2015-03" db="EMBL/GenBank/DDBJ databases">
        <title>Genome assembly of Sandaracinus amylolyticus DSM 53668.</title>
        <authorList>
            <person name="Sharma G."/>
            <person name="Subramanian S."/>
        </authorList>
    </citation>
    <scope>NUCLEOTIDE SEQUENCE [LARGE SCALE GENOMIC DNA]</scope>
    <source>
        <strain evidence="1 2">DSM 53668</strain>
    </source>
</reference>
<protein>
    <submittedName>
        <fullName evidence="1">Uncharacterized protein</fullName>
    </submittedName>
</protein>
<sequence length="353" mass="39341">MMSRRRREEANRLVLDEARATLDEREAAASAAVLRWRWGRRPAEQMLPLRLGGEPIATPATPHQDIVEYGEDADGRLRIVREYELGKHDVVHTLTVYTYGTARVTWSQHDSSAARRTIVAGTLTLDDGQPVEATIVNRNERRTERYIHHATRLVQVEVARLPSADPRGRELRSTMHVSSDTQGITAVDETTDGGRRRAVYRRRNPHDTVESVADAFLTALKTAVDRVARALPREPPIAAIALVWSGHPPLPPFVTSATPPERADPALRWAFADWARILPADEDLDVQDAALRLSALAGPDAFAIGVDVARRAAARLRANDWSELNVTNDFTIVACDYYLEELERACQDAGSER</sequence>
<dbReference type="STRING" id="927083.DB32_001421"/>
<proteinExistence type="predicted"/>